<proteinExistence type="predicted"/>
<dbReference type="InParanoid" id="A0A409WS77"/>
<dbReference type="GO" id="GO:0016787">
    <property type="term" value="F:hydrolase activity"/>
    <property type="evidence" value="ECO:0007669"/>
    <property type="project" value="InterPro"/>
</dbReference>
<evidence type="ECO:0000313" key="4">
    <source>
        <dbReference type="Proteomes" id="UP000283269"/>
    </source>
</evidence>
<dbReference type="CDD" id="cd07379">
    <property type="entry name" value="MPP_239FB"/>
    <property type="match status" value="2"/>
</dbReference>
<dbReference type="InterPro" id="IPR051693">
    <property type="entry name" value="UPF0046_metallophosphoest"/>
</dbReference>
<dbReference type="SUPFAM" id="SSF56300">
    <property type="entry name" value="Metallo-dependent phosphatases"/>
    <property type="match status" value="2"/>
</dbReference>
<reference evidence="3 4" key="1">
    <citation type="journal article" date="2018" name="Evol. Lett.">
        <title>Horizontal gene cluster transfer increased hallucinogenic mushroom diversity.</title>
        <authorList>
            <person name="Reynolds H.T."/>
            <person name="Vijayakumar V."/>
            <person name="Gluck-Thaler E."/>
            <person name="Korotkin H.B."/>
            <person name="Matheny P.B."/>
            <person name="Slot J.C."/>
        </authorList>
    </citation>
    <scope>NUCLEOTIDE SEQUENCE [LARGE SCALE GENOMIC DNA]</scope>
    <source>
        <strain evidence="3 4">2631</strain>
    </source>
</reference>
<protein>
    <recommendedName>
        <fullName evidence="2">Calcineurin-like phosphoesterase domain-containing protein</fullName>
    </recommendedName>
</protein>
<comment type="caution">
    <text evidence="3">The sequence shown here is derived from an EMBL/GenBank/DDBJ whole genome shotgun (WGS) entry which is preliminary data.</text>
</comment>
<dbReference type="Proteomes" id="UP000283269">
    <property type="component" value="Unassembled WGS sequence"/>
</dbReference>
<dbReference type="STRING" id="93625.A0A409WS77"/>
<evidence type="ECO:0000259" key="2">
    <source>
        <dbReference type="Pfam" id="PF00149"/>
    </source>
</evidence>
<feature type="domain" description="Calcineurin-like phosphoesterase" evidence="2">
    <location>
        <begin position="50"/>
        <end position="265"/>
    </location>
</feature>
<name>A0A409WS77_PSICY</name>
<dbReference type="PANTHER" id="PTHR12905:SF0">
    <property type="entry name" value="CALCINEURIN-LIKE PHOSPHOESTERASE DOMAIN-CONTAINING PROTEIN"/>
    <property type="match status" value="1"/>
</dbReference>
<dbReference type="InterPro" id="IPR029052">
    <property type="entry name" value="Metallo-depent_PP-like"/>
</dbReference>
<dbReference type="InterPro" id="IPR004843">
    <property type="entry name" value="Calcineurin-like_PHP"/>
</dbReference>
<dbReference type="PANTHER" id="PTHR12905">
    <property type="entry name" value="METALLOPHOSPHOESTERASE"/>
    <property type="match status" value="1"/>
</dbReference>
<dbReference type="AlphaFoldDB" id="A0A409WS77"/>
<dbReference type="Gene3D" id="3.60.21.10">
    <property type="match status" value="2"/>
</dbReference>
<evidence type="ECO:0000313" key="3">
    <source>
        <dbReference type="EMBL" id="PPQ81373.1"/>
    </source>
</evidence>
<feature type="compositionally biased region" description="Basic and acidic residues" evidence="1">
    <location>
        <begin position="700"/>
        <end position="709"/>
    </location>
</feature>
<dbReference type="OrthoDB" id="630188at2759"/>
<organism evidence="3 4">
    <name type="scientific">Psilocybe cyanescens</name>
    <dbReference type="NCBI Taxonomy" id="93625"/>
    <lineage>
        <taxon>Eukaryota</taxon>
        <taxon>Fungi</taxon>
        <taxon>Dikarya</taxon>
        <taxon>Basidiomycota</taxon>
        <taxon>Agaricomycotina</taxon>
        <taxon>Agaricomycetes</taxon>
        <taxon>Agaricomycetidae</taxon>
        <taxon>Agaricales</taxon>
        <taxon>Agaricineae</taxon>
        <taxon>Strophariaceae</taxon>
        <taxon>Psilocybe</taxon>
    </lineage>
</organism>
<evidence type="ECO:0000256" key="1">
    <source>
        <dbReference type="SAM" id="MobiDB-lite"/>
    </source>
</evidence>
<accession>A0A409WS77</accession>
<dbReference type="Pfam" id="PF00149">
    <property type="entry name" value="Metallophos"/>
    <property type="match status" value="2"/>
</dbReference>
<feature type="region of interest" description="Disordered" evidence="1">
    <location>
        <begin position="658"/>
        <end position="710"/>
    </location>
</feature>
<feature type="region of interest" description="Disordered" evidence="1">
    <location>
        <begin position="410"/>
        <end position="433"/>
    </location>
</feature>
<gene>
    <name evidence="3" type="ORF">CVT25_015894</name>
</gene>
<keyword evidence="4" id="KW-1185">Reference proteome</keyword>
<feature type="compositionally biased region" description="Low complexity" evidence="1">
    <location>
        <begin position="658"/>
        <end position="673"/>
    </location>
</feature>
<feature type="domain" description="Calcineurin-like phosphoesterase" evidence="2">
    <location>
        <begin position="442"/>
        <end position="642"/>
    </location>
</feature>
<feature type="compositionally biased region" description="Pro residues" evidence="1">
    <location>
        <begin position="413"/>
        <end position="424"/>
    </location>
</feature>
<sequence>MASFNLFASIEALEYGPSITFKAPREVVHLEYPPSQLAAKPSTDKGEWTRFVCISDTHARTFDVPDGDVLLHGGDLTNLGTEADFQKTMDWLCGLPHKIKIIIAGNHDLTLHADCLCAYNNPFVRYGLKNRERIMRMLKGDRAKQAGIVYLEDEQYDFKVKEDGRVWSVYGSPWSPWYYNWAFNYQREDATGSQRFRYDQPMLIDPEFLEELISKFPKTDILLTHGPVHKILDRVNGGEDVGCEALRARFPELRPRLHLAGHIHEAHGAYIHTWDPSNNFEPPTVRNDDPRMLTNQTIIDDIRVLDVEPANDASQDSATAATVEAEPERTVFVNAANWPMGHRATRNGRSRPTKSKSILHIHNSSQASEGQRPAYIYRYLYSSIPIMTSEVLEYTNVVFKSPGEVVYLDYPPSQLPEKPPPPPTSSDSPSLTGCDPDSEWTRFICISDTHSRTFSVPPGDVLLHSGDLTNLGTVDEFRKTMEWLYALPHKIKIIIAGNHDLTLHADWYEGQWEDWHKRQGKQDLQAILMMLKGDYAKNAGIVYLQDERYEFRVREGGRMWSVYGSPWSPEFCDWAFNYAPEDAEEIVSRFPNTDILLTHCPARGIFDRTTIGGEHVGCEALRARLGLSELRPRLHVAGHIHEAHGAYIHTWDSPDSNCSFSPSSDSSRAEPPSVQNDDERVLSSQSFTDAGVEEGEGEGEEVKGRRTQAERTVFVNAANWPMGWKTKRPGKWAPVRVPFGGPGFQAVVVGLKD</sequence>
<dbReference type="EMBL" id="NHYD01003260">
    <property type="protein sequence ID" value="PPQ81373.1"/>
    <property type="molecule type" value="Genomic_DNA"/>
</dbReference>